<sequence length="105" mass="12288">MLVDSGLVSDKKMLHPNGRLEEHLCQDDVFYFLHEGIRQHTIIWVKPAVKAFIDHVISIPLHDIAIPLSCFRWEFNKGNFSHSEASFLHFDTYCFLGLRKYPIVF</sequence>
<comment type="caution">
    <text evidence="1">The sequence shown here is derived from an EMBL/GenBank/DDBJ whole genome shotgun (WGS) entry which is preliminary data.</text>
</comment>
<dbReference type="Proteomes" id="UP000729402">
    <property type="component" value="Unassembled WGS sequence"/>
</dbReference>
<dbReference type="OrthoDB" id="1717962at2759"/>
<proteinExistence type="predicted"/>
<reference evidence="1" key="1">
    <citation type="journal article" date="2021" name="bioRxiv">
        <title>Whole Genome Assembly and Annotation of Northern Wild Rice, Zizania palustris L., Supports a Whole Genome Duplication in the Zizania Genus.</title>
        <authorList>
            <person name="Haas M."/>
            <person name="Kono T."/>
            <person name="Macchietto M."/>
            <person name="Millas R."/>
            <person name="McGilp L."/>
            <person name="Shao M."/>
            <person name="Duquette J."/>
            <person name="Hirsch C.N."/>
            <person name="Kimball J."/>
        </authorList>
    </citation>
    <scope>NUCLEOTIDE SEQUENCE</scope>
    <source>
        <tissue evidence="1">Fresh leaf tissue</tissue>
    </source>
</reference>
<reference evidence="1" key="2">
    <citation type="submission" date="2021-02" db="EMBL/GenBank/DDBJ databases">
        <authorList>
            <person name="Kimball J.A."/>
            <person name="Haas M.W."/>
            <person name="Macchietto M."/>
            <person name="Kono T."/>
            <person name="Duquette J."/>
            <person name="Shao M."/>
        </authorList>
    </citation>
    <scope>NUCLEOTIDE SEQUENCE</scope>
    <source>
        <tissue evidence="1">Fresh leaf tissue</tissue>
    </source>
</reference>
<evidence type="ECO:0000313" key="2">
    <source>
        <dbReference type="Proteomes" id="UP000729402"/>
    </source>
</evidence>
<gene>
    <name evidence="1" type="ORF">GUJ93_ZPchr0014g47019</name>
</gene>
<accession>A0A8J5TB06</accession>
<dbReference type="AlphaFoldDB" id="A0A8J5TB06"/>
<name>A0A8J5TB06_ZIZPA</name>
<keyword evidence="2" id="KW-1185">Reference proteome</keyword>
<organism evidence="1 2">
    <name type="scientific">Zizania palustris</name>
    <name type="common">Northern wild rice</name>
    <dbReference type="NCBI Taxonomy" id="103762"/>
    <lineage>
        <taxon>Eukaryota</taxon>
        <taxon>Viridiplantae</taxon>
        <taxon>Streptophyta</taxon>
        <taxon>Embryophyta</taxon>
        <taxon>Tracheophyta</taxon>
        <taxon>Spermatophyta</taxon>
        <taxon>Magnoliopsida</taxon>
        <taxon>Liliopsida</taxon>
        <taxon>Poales</taxon>
        <taxon>Poaceae</taxon>
        <taxon>BOP clade</taxon>
        <taxon>Oryzoideae</taxon>
        <taxon>Oryzeae</taxon>
        <taxon>Zizaniinae</taxon>
        <taxon>Zizania</taxon>
    </lineage>
</organism>
<protein>
    <submittedName>
        <fullName evidence="1">Uncharacterized protein</fullName>
    </submittedName>
</protein>
<evidence type="ECO:0000313" key="1">
    <source>
        <dbReference type="EMBL" id="KAG8081967.1"/>
    </source>
</evidence>
<dbReference type="EMBL" id="JAAALK010000086">
    <property type="protein sequence ID" value="KAG8081967.1"/>
    <property type="molecule type" value="Genomic_DNA"/>
</dbReference>